<dbReference type="RefSeq" id="WP_088910352.1">
    <property type="nucleotide sequence ID" value="NZ_CP018145.1"/>
</dbReference>
<dbReference type="Proteomes" id="UP000197781">
    <property type="component" value="Chromosome"/>
</dbReference>
<dbReference type="PROSITE" id="PS51186">
    <property type="entry name" value="GNAT"/>
    <property type="match status" value="1"/>
</dbReference>
<dbReference type="InterPro" id="IPR000182">
    <property type="entry name" value="GNAT_dom"/>
</dbReference>
<organism evidence="2 3">
    <name type="scientific">Brevibacillus formosus</name>
    <dbReference type="NCBI Taxonomy" id="54913"/>
    <lineage>
        <taxon>Bacteria</taxon>
        <taxon>Bacillati</taxon>
        <taxon>Bacillota</taxon>
        <taxon>Bacilli</taxon>
        <taxon>Bacillales</taxon>
        <taxon>Paenibacillaceae</taxon>
        <taxon>Brevibacillus</taxon>
    </lineage>
</organism>
<dbReference type="Gene3D" id="3.40.630.30">
    <property type="match status" value="1"/>
</dbReference>
<keyword evidence="2" id="KW-0808">Transferase</keyword>
<proteinExistence type="predicted"/>
<name>A0A220MPN2_9BACL</name>
<evidence type="ECO:0000313" key="3">
    <source>
        <dbReference type="Proteomes" id="UP000197781"/>
    </source>
</evidence>
<dbReference type="KEGG" id="bfm:BP422_27140"/>
<evidence type="ECO:0000259" key="1">
    <source>
        <dbReference type="PROSITE" id="PS51186"/>
    </source>
</evidence>
<dbReference type="CDD" id="cd04301">
    <property type="entry name" value="NAT_SF"/>
    <property type="match status" value="1"/>
</dbReference>
<evidence type="ECO:0000313" key="2">
    <source>
        <dbReference type="EMBL" id="ASJ56873.1"/>
    </source>
</evidence>
<dbReference type="EMBL" id="CP018145">
    <property type="protein sequence ID" value="ASJ56873.1"/>
    <property type="molecule type" value="Genomic_DNA"/>
</dbReference>
<accession>A0A220MPN2</accession>
<dbReference type="Pfam" id="PF00583">
    <property type="entry name" value="Acetyltransf_1"/>
    <property type="match status" value="1"/>
</dbReference>
<reference evidence="2 3" key="1">
    <citation type="submission" date="2016-11" db="EMBL/GenBank/DDBJ databases">
        <authorList>
            <person name="Jaros S."/>
            <person name="Januszkiewicz K."/>
            <person name="Wedrychowicz H."/>
        </authorList>
    </citation>
    <scope>NUCLEOTIDE SEQUENCE [LARGE SCALE GENOMIC DNA]</scope>
    <source>
        <strain evidence="2 3">NF2</strain>
    </source>
</reference>
<gene>
    <name evidence="2" type="ORF">BP422_27140</name>
</gene>
<feature type="domain" description="N-acetyltransferase" evidence="1">
    <location>
        <begin position="2"/>
        <end position="157"/>
    </location>
</feature>
<sequence>MFIIRPYEKSDYPSIMSYDLPQEQAIYTSMPVDVIEASQNNLGYKPYVVYDQGHLIGCFALFTPYTGNPYTPNDQAIIFKSFSIDSRHQKKGYALRVFQGLADIAREHYPERNEVVLTVHHTNTPAIQLYKKAGLIDQGWRFAGEYGEELIFHLDLTAST</sequence>
<protein>
    <submittedName>
        <fullName evidence="2">GNAT family N-acetyltransferase</fullName>
    </submittedName>
</protein>
<dbReference type="SUPFAM" id="SSF55729">
    <property type="entry name" value="Acyl-CoA N-acyltransferases (Nat)"/>
    <property type="match status" value="1"/>
</dbReference>
<dbReference type="InterPro" id="IPR016181">
    <property type="entry name" value="Acyl_CoA_acyltransferase"/>
</dbReference>
<dbReference type="AlphaFoldDB" id="A0A220MPN2"/>
<dbReference type="GO" id="GO:0016747">
    <property type="term" value="F:acyltransferase activity, transferring groups other than amino-acyl groups"/>
    <property type="evidence" value="ECO:0007669"/>
    <property type="project" value="InterPro"/>
</dbReference>